<evidence type="ECO:0000256" key="10">
    <source>
        <dbReference type="ARBA" id="ARBA00029693"/>
    </source>
</evidence>
<dbReference type="CDD" id="cd11864">
    <property type="entry name" value="SH3_PEX13_eumet"/>
    <property type="match status" value="1"/>
</dbReference>
<keyword evidence="5" id="KW-0653">Protein transport</keyword>
<evidence type="ECO:0000256" key="7">
    <source>
        <dbReference type="ARBA" id="ARBA00023010"/>
    </source>
</evidence>
<dbReference type="EMBL" id="CAIIXF020000001">
    <property type="protein sequence ID" value="CAH1776174.1"/>
    <property type="molecule type" value="Genomic_DNA"/>
</dbReference>
<organism evidence="14 15">
    <name type="scientific">Owenia fusiformis</name>
    <name type="common">Polychaete worm</name>
    <dbReference type="NCBI Taxonomy" id="6347"/>
    <lineage>
        <taxon>Eukaryota</taxon>
        <taxon>Metazoa</taxon>
        <taxon>Spiralia</taxon>
        <taxon>Lophotrochozoa</taxon>
        <taxon>Annelida</taxon>
        <taxon>Polychaeta</taxon>
        <taxon>Sedentaria</taxon>
        <taxon>Canalipalpata</taxon>
        <taxon>Sabellida</taxon>
        <taxon>Oweniida</taxon>
        <taxon>Oweniidae</taxon>
        <taxon>Owenia</taxon>
    </lineage>
</organism>
<dbReference type="AlphaFoldDB" id="A0A8J1TQC3"/>
<keyword evidence="6" id="KW-1133">Transmembrane helix</keyword>
<dbReference type="OrthoDB" id="10037838at2759"/>
<dbReference type="Proteomes" id="UP000749559">
    <property type="component" value="Unassembled WGS sequence"/>
</dbReference>
<evidence type="ECO:0000256" key="8">
    <source>
        <dbReference type="ARBA" id="ARBA00023136"/>
    </source>
</evidence>
<keyword evidence="9" id="KW-0576">Peroxisome</keyword>
<comment type="caution">
    <text evidence="14">The sequence shown here is derived from an EMBL/GenBank/DDBJ whole genome shotgun (WGS) entry which is preliminary data.</text>
</comment>
<feature type="compositionally biased region" description="Basic and acidic residues" evidence="13">
    <location>
        <begin position="445"/>
        <end position="463"/>
    </location>
</feature>
<evidence type="ECO:0000313" key="14">
    <source>
        <dbReference type="EMBL" id="CAH1776174.1"/>
    </source>
</evidence>
<dbReference type="InterPro" id="IPR036028">
    <property type="entry name" value="SH3-like_dom_sf"/>
</dbReference>
<reference evidence="14" key="1">
    <citation type="submission" date="2022-03" db="EMBL/GenBank/DDBJ databases">
        <authorList>
            <person name="Martin C."/>
        </authorList>
    </citation>
    <scope>NUCLEOTIDE SEQUENCE</scope>
</reference>
<dbReference type="GO" id="GO:0005778">
    <property type="term" value="C:peroxisomal membrane"/>
    <property type="evidence" value="ECO:0007669"/>
    <property type="project" value="UniProtKB-SubCell"/>
</dbReference>
<dbReference type="PANTHER" id="PTHR19332:SF1">
    <property type="entry name" value="PEROXISOMAL MEMBRANE PROTEIN PEX13"/>
    <property type="match status" value="1"/>
</dbReference>
<dbReference type="SUPFAM" id="SSF50044">
    <property type="entry name" value="SH3-domain"/>
    <property type="match status" value="1"/>
</dbReference>
<evidence type="ECO:0000256" key="12">
    <source>
        <dbReference type="ARBA" id="ARBA00046271"/>
    </source>
</evidence>
<evidence type="ECO:0000256" key="1">
    <source>
        <dbReference type="ARBA" id="ARBA00006033"/>
    </source>
</evidence>
<comment type="similarity">
    <text evidence="1">Belongs to the peroxin-13 family.</text>
</comment>
<evidence type="ECO:0000256" key="13">
    <source>
        <dbReference type="SAM" id="MobiDB-lite"/>
    </source>
</evidence>
<accession>A0A8J1TQC3</accession>
<gene>
    <name evidence="14" type="ORF">OFUS_LOCUS3376</name>
</gene>
<evidence type="ECO:0000256" key="2">
    <source>
        <dbReference type="ARBA" id="ARBA00022443"/>
    </source>
</evidence>
<evidence type="ECO:0000313" key="15">
    <source>
        <dbReference type="Proteomes" id="UP000749559"/>
    </source>
</evidence>
<evidence type="ECO:0000256" key="6">
    <source>
        <dbReference type="ARBA" id="ARBA00022989"/>
    </source>
</evidence>
<evidence type="ECO:0000256" key="11">
    <source>
        <dbReference type="ARBA" id="ARBA00034535"/>
    </source>
</evidence>
<dbReference type="SMART" id="SM00326">
    <property type="entry name" value="SH3"/>
    <property type="match status" value="1"/>
</dbReference>
<dbReference type="GO" id="GO:0016560">
    <property type="term" value="P:protein import into peroxisome matrix, docking"/>
    <property type="evidence" value="ECO:0007669"/>
    <property type="project" value="InterPro"/>
</dbReference>
<proteinExistence type="inferred from homology"/>
<feature type="region of interest" description="Disordered" evidence="13">
    <location>
        <begin position="445"/>
        <end position="470"/>
    </location>
</feature>
<dbReference type="PROSITE" id="PS50002">
    <property type="entry name" value="SH3"/>
    <property type="match status" value="1"/>
</dbReference>
<name>A0A8J1TQC3_OWEFU</name>
<keyword evidence="15" id="KW-1185">Reference proteome</keyword>
<keyword evidence="2" id="KW-0728">SH3 domain</keyword>
<dbReference type="Gene3D" id="2.30.30.40">
    <property type="entry name" value="SH3 Domains"/>
    <property type="match status" value="1"/>
</dbReference>
<keyword evidence="3" id="KW-0813">Transport</keyword>
<dbReference type="InterPro" id="IPR007223">
    <property type="entry name" value="Peroxin-13_N"/>
</dbReference>
<keyword evidence="8" id="KW-0472">Membrane</keyword>
<sequence length="470" mass="50514">MSAPMKPWERPGVNSQNMNNQLVNNMSGSIPGSMGGAAGPLPPCCQPGGANAPPPLPDRPGSQQPGSAMGGGLAGGMGYGGYSGMGSSMYGGGMYGSSMYGGGYGSGMYSGGYGGYGMNRMGMGMNNDGMNSFSQLAEESSRPAFQSIESIVQAFGSVSMMLESTFYAVYNSFRAVIGVADQFTRMKNHFAQIISALAVIRTMKYILHKLLVLMGLRPGGLPEDVWAKAKSLQDEGLLSEADLKGRKSSWPVLMFFAIALGGPWLIWKLLSSVVGEKEKEWMTGASDHFVALAEYDFKGEEKELTFKKAQRIILAPKELQPKVRGWLLGSVDGQKSGLVPANYIKIQGKRRGTKFTQQPIAQPSIPQQITTTPNPQLIQPTQIPQTYNNQISEVPPMGNLDENFDTSFAQVNNFHTSENSAILKDSESIVNENLGVSKSCCSKKSEEKSCSKSKDDCCSKTPDELLTDSS</sequence>
<dbReference type="InterPro" id="IPR035463">
    <property type="entry name" value="Pex13"/>
</dbReference>
<evidence type="ECO:0000256" key="9">
    <source>
        <dbReference type="ARBA" id="ARBA00023140"/>
    </source>
</evidence>
<evidence type="ECO:0000256" key="5">
    <source>
        <dbReference type="ARBA" id="ARBA00022927"/>
    </source>
</evidence>
<evidence type="ECO:0000256" key="4">
    <source>
        <dbReference type="ARBA" id="ARBA00022692"/>
    </source>
</evidence>
<dbReference type="Pfam" id="PF04088">
    <property type="entry name" value="Peroxin-13_N"/>
    <property type="match status" value="1"/>
</dbReference>
<evidence type="ECO:0000256" key="3">
    <source>
        <dbReference type="ARBA" id="ARBA00022448"/>
    </source>
</evidence>
<feature type="region of interest" description="Disordered" evidence="13">
    <location>
        <begin position="1"/>
        <end position="70"/>
    </location>
</feature>
<keyword evidence="7" id="KW-0811">Translocation</keyword>
<keyword evidence="4" id="KW-0812">Transmembrane</keyword>
<feature type="compositionally biased region" description="Low complexity" evidence="13">
    <location>
        <begin position="13"/>
        <end position="27"/>
    </location>
</feature>
<protein>
    <recommendedName>
        <fullName evidence="11">Peroxisomal membrane protein PEX13</fullName>
    </recommendedName>
    <alternativeName>
        <fullName evidence="10">Peroxin-13</fullName>
    </alternativeName>
</protein>
<dbReference type="PANTHER" id="PTHR19332">
    <property type="entry name" value="PEROXISOMAL MEMBRANE PROTEIN PEX13"/>
    <property type="match status" value="1"/>
</dbReference>
<dbReference type="GO" id="GO:1990429">
    <property type="term" value="C:peroxisomal importomer complex"/>
    <property type="evidence" value="ECO:0007669"/>
    <property type="project" value="TreeGrafter"/>
</dbReference>
<comment type="subcellular location">
    <subcellularLocation>
        <location evidence="12">Peroxisome membrane</location>
    </subcellularLocation>
</comment>
<dbReference type="InterPro" id="IPR001452">
    <property type="entry name" value="SH3_domain"/>
</dbReference>